<proteinExistence type="predicted"/>
<feature type="region of interest" description="Disordered" evidence="1">
    <location>
        <begin position="1346"/>
        <end position="1404"/>
    </location>
</feature>
<dbReference type="InterPro" id="IPR029063">
    <property type="entry name" value="SAM-dependent_MTases_sf"/>
</dbReference>
<dbReference type="PROSITE" id="PS50879">
    <property type="entry name" value="RNASE_H_1"/>
    <property type="match status" value="1"/>
</dbReference>
<dbReference type="GO" id="GO:0003676">
    <property type="term" value="F:nucleic acid binding"/>
    <property type="evidence" value="ECO:0007669"/>
    <property type="project" value="InterPro"/>
</dbReference>
<evidence type="ECO:0000313" key="4">
    <source>
        <dbReference type="Proteomes" id="UP000604046"/>
    </source>
</evidence>
<dbReference type="SUPFAM" id="SSF56672">
    <property type="entry name" value="DNA/RNA polymerases"/>
    <property type="match status" value="1"/>
</dbReference>
<dbReference type="Pfam" id="PF03372">
    <property type="entry name" value="Exo_endo_phos"/>
    <property type="match status" value="1"/>
</dbReference>
<keyword evidence="4" id="KW-1185">Reference proteome</keyword>
<evidence type="ECO:0000256" key="1">
    <source>
        <dbReference type="SAM" id="MobiDB-lite"/>
    </source>
</evidence>
<protein>
    <recommendedName>
        <fullName evidence="2">RNase H type-1 domain-containing protein</fullName>
    </recommendedName>
</protein>
<gene>
    <name evidence="3" type="ORF">SNAT2548_LOCUS18516</name>
</gene>
<dbReference type="SUPFAM" id="SSF56219">
    <property type="entry name" value="DNase I-like"/>
    <property type="match status" value="1"/>
</dbReference>
<dbReference type="Pfam" id="PF00078">
    <property type="entry name" value="RVT_1"/>
    <property type="match status" value="1"/>
</dbReference>
<dbReference type="InterPro" id="IPR036397">
    <property type="entry name" value="RNaseH_sf"/>
</dbReference>
<dbReference type="Proteomes" id="UP000604046">
    <property type="component" value="Unassembled WGS sequence"/>
</dbReference>
<dbReference type="Gene3D" id="3.30.420.10">
    <property type="entry name" value="Ribonuclease H-like superfamily/Ribonuclease H"/>
    <property type="match status" value="1"/>
</dbReference>
<dbReference type="OrthoDB" id="409023at2759"/>
<dbReference type="GO" id="GO:0004523">
    <property type="term" value="F:RNA-DNA hybrid ribonuclease activity"/>
    <property type="evidence" value="ECO:0007669"/>
    <property type="project" value="InterPro"/>
</dbReference>
<feature type="region of interest" description="Disordered" evidence="1">
    <location>
        <begin position="2211"/>
        <end position="2231"/>
    </location>
</feature>
<evidence type="ECO:0000259" key="2">
    <source>
        <dbReference type="PROSITE" id="PS50879"/>
    </source>
</evidence>
<dbReference type="InterPro" id="IPR036691">
    <property type="entry name" value="Endo/exonu/phosph_ase_sf"/>
</dbReference>
<dbReference type="EMBL" id="CAJNDS010002147">
    <property type="protein sequence ID" value="CAE7351194.1"/>
    <property type="molecule type" value="Genomic_DNA"/>
</dbReference>
<accession>A0A812PHC6</accession>
<dbReference type="Gene3D" id="3.60.10.10">
    <property type="entry name" value="Endonuclease/exonuclease/phosphatase"/>
    <property type="match status" value="1"/>
</dbReference>
<dbReference type="SUPFAM" id="SSF53335">
    <property type="entry name" value="S-adenosyl-L-methionine-dependent methyltransferases"/>
    <property type="match status" value="1"/>
</dbReference>
<reference evidence="3" key="1">
    <citation type="submission" date="2021-02" db="EMBL/GenBank/DDBJ databases">
        <authorList>
            <person name="Dougan E. K."/>
            <person name="Rhodes N."/>
            <person name="Thang M."/>
            <person name="Chan C."/>
        </authorList>
    </citation>
    <scope>NUCLEOTIDE SEQUENCE</scope>
</reference>
<dbReference type="Gene3D" id="3.40.50.150">
    <property type="entry name" value="Vaccinia Virus protein VP39"/>
    <property type="match status" value="1"/>
</dbReference>
<dbReference type="InterPro" id="IPR002156">
    <property type="entry name" value="RNaseH_domain"/>
</dbReference>
<dbReference type="InterPro" id="IPR005135">
    <property type="entry name" value="Endo/exonuclease/phosphatase"/>
</dbReference>
<feature type="domain" description="RNase H type-1" evidence="2">
    <location>
        <begin position="3146"/>
        <end position="3321"/>
    </location>
</feature>
<sequence length="3984" mass="439752">MTYPHSEMFHFDEWSRLSQLASELLPTSSSCLRNYLIQHYGEANICEDAVLVRAKVLSPNDPSFHCQNELARTVVLRLRHSDWDLCRCSAGPLKAIQVAIWEEASQWIMDCTGIHSVLVQTVPVLTGECLAVAEIFSGGFSGWKQASWVLHKAKLPVSLRWTVDIDEECVPMQTRRHPATLVVSEAGHLDEFHESPVEPIHVCANVSRNWWMRCQSIAPVNVFAVSPPCQPWSTAAKALGLQVEDGRLILRAAEVAGGLQIPVVLIEQLAGFTQHEHYQQVLAVWEGHGYSVVWRDTMDLVDVLPAHRSRHLILFRHSTCACQNIVNKVMWCQASRTSLASAKALFSLPPSILESCLLDQFTMQKYMDPWYLPPSRSAGQEPRDPEKERICKPTGVAGCFMAQYQQQHLLPEDQISSKGLFGFLVRHQGLDRFFAGPEIASLQGAVLPVFLHPDTPTQMRLLGNAIAVPHAVVGLTYAAQALGIKTLPEPPLAVKMCLAQRLHSENTFLLPLSEGWLMCNKAHVADVVQDTALRNMHWLRNPDMSQFVDILIQGPSKTLVVKGPKFSRPDHVLGHLGCAQAISLLPENIAHRLEAMTVQVQRDICLNLGGLVASTEKRDNFASILTSQDMYVVELTSPCLWPQLLQIHQELDGAKGSTLVLFNLAGQRIANEEAFSHCMLAAVEDDEIPFVPLKQLAKHVPFLALEKVSSGYVIRIPPELAPEVWISLPLSVLSALGWDAQIWPGTYGQPPRTLVTLLPFPERVAMPPDLFPGQWRQLLVTACLDAIAVNAKSQDAVQVEVQVVARRVWIGYLPSDFKPDVLGCFWKTISAMNSLPEGCRVFSGPFPFEGEPTVADLLSDIRHKVVRRRNGSLVLTIHPEIRGGGAKTEGDNWTKTRLASAALAQGISLQATTLFVDALVDAAGRQATGKVVSVPAKDRWKAIVSLAEANRVSCPSPSSDFAKVDQRKKRQAKAKPSIPAAPCAADVKLPATHFFNADGSHAQLLSSVSPGASGLLLVDGGVAAELLSTLQGVQPDELALLILGHECPDSKTCSGPILFPANNRHDGCPLLLAGCLHNLGGRKITFKHPNAAEVELPEILICQFSMFQDEFDAAQWSQVLQAPVKSAVERFQRAGVDRILTSPWGRVFMHEGRPATPALATTASFQAKIQAKELDRVLVLSGHNNVFMTPRKADRTIFPGYSVVWLGSCRADAIKESLRVPQQLGLVRSKDRYGIRVPDSCFTEVFALLRPGQVAPQRLTVRSLFRLGPVPPGAEAEALRTWASKIGWDIRVLKNLGPTHFLVGSASPPPAAYPAFNGQTILIQPVQGRAQVPSIVQSGSFRSSFSSAETSGNKISADDPWLHSDPWSQAIMGPRPSSAKHPSQSLSPPEERKLQGPTESRFQQQEQRLLALENSLQTMRSEQDAHMRQAEAHRKEDRGLVQQELLDIRHNVQQLGHDLASQLKSTVEALQGAQAQQQSQMNQSLEELKALMMSCRDNRDPHKKAKKDPDDLNPLGAVPDDAFILLARRGGVQSDQSVPHIRVRDLGSGFMIHTAALNKQNEFFSSVYASPATLQINYQGGNSLAQGPWYVDTQMTNLSLLPLLVPRSPVPDLGCNSLVQGPWSVESVATLPQPALAIARPESCNQPQCSLWHCVLADQGCNSLVQGPWFCKSRSRCLAFESNFRFSPLVKSCFPVTDQGCNSLVQGPWSANSVALLQKPAVAARLKFRLQPLPKAFPCVLADQGCNSLAQGPWFCKTSSTCLAVAAGKLAWSFRTSDLTWPLFVFSIPEPLIPCGGSSISAPVCLRKLDFNPFRGQRVGEAKNPGPQQALNRPAANQRTLQQCFHPTDKVSSSTPDSAGVRTCLGEVSAKDSKNAFTLAVVNPTAVLNKEALVLKQADVVMLSETSAVLRAQRICTMQVRSKGAHCVWGPPVAPHASEHKAGESLRGCAAGVAIFSKFPARPAFQPLPPILQQSQRFVEAYLRVGCFHFRIITMYGWPANYSDAARRNEQLLQHALQKVSSSPVPTILGGDLNADFTKLPSWGHLAFLGYQELFHLWQQRTGCVLPPTCKGATSHDTVLVPPLFQELLLHARVDDTSFNFDAHAPLKLTFRCPDQPPSLHCWRLPSSFMQYSPDSSHVEAQYCALRGTVLQKLQDCQSRDELGHAFTTWAMSLEESIDVAIRASHAADPVANPAPFLPRIAKGRCIYRERKQKKSPATAPAGRHGDYAPPDEAVTVMARSRVRQARRLHTFCQGLAKARSQGSLHSSVYLQLQSEWKAIVKASGYPGGFTTWLLQVAHFSQFYDVAAASPLCADCFPPAAWLADVAAYVRYDCDCLVKQEAKRRQSLAKYKIQLDVSSGHSRVGYRGLRKPERPPLQAIPILQKQTVRLVENSPEGALYRAPAPSCFRIGCRAQLADHEVVLAKCVKVDEEELLLIPDPYLTLPQQATLQQDTDASAPLELHKAFVEYWSPIWLRDPAKSSLSDWESFMESLPPSPEASRSFELDMEDLSLWKEQIQGLKPGRAVGCCGFSTEELKWLPDTPLADLVQLFSLACKYGCPTSLTGGTVHTLAKVDNPTCMGHGRPITVLSTIYRLWSSVAARAILRKWASWLPISVCGSIPNRSSRDVAYVIEAQVEKALLSKQPKHGFSLDIIKCFNQLPRVPLEHLLKHLHFPEHILTMWMDFLKRLERRSVFHGDLGFPFPSTTGVPEGDPLSVVAQVAICWLAASRPLPQDVEFWSYVDNLSWLGDEEQSLAGALLDAQSFCESLKLPIDWRKSFAWSTSPKALQWWQNEAQLLVPAGQSMPVLQTAKDLGVVYRFRKLAGFGLAANRFQEGFDRLQRLQGTQRPLLDKARLIQTSVWPASMYGMEGCVPPQGQVDRLRTNAAQALIGKRHSASSYLALSALTPRVTDPEPYLLVQAVCTLQRMCHSLPEIGVPVLSLACEAWAEEFPVCGPATALATMFRKQDWVLQSGGRCQGPGNHSFHVLNSSTRQVRQAVRGAWLHIVAVRVRHRNGLCHAPVPCPRIVDTTLQQFAPGLQVHLAQSIVGGHMSCAAQAKWDPLQDKTCEFCGELDSKSHRILHCAATAAVRQPFQAVLNWMGENAPHWIHCPFATESESAPFLRLLWSTRRLQQPQDIRGLVLKHSLKQLIFFTDGTCSSPQVEGARHAAWAVLLYCRTDIRSMFTEWAHWKQTGQMPACFCVVAQGLVPATQTINRAETCALLQTSSLCQQCPDLPAEVWSDSKYALGQVSLLQRFPGRPLPLSCAIRDLCSFETEAPFASHLKLHKVKAHSDGDAFQGRDLLVVLGNHVVDEAAKQARKQDLPVVHEHLQISLDWEMQQAECLQFFFEYLHQLTAFVAPRRHQHQASDKAQVDSNMKVAHWMQLVPGPPLRLAPPLPQAPEWPTNTVWPQWYLDAFWNWCCTLQWAAAGLAQHRLAGISYLELLANFVLIAGVLPPIALPQNGIQGKEYIDPLLEEGQLCAINLREMIVTFQATAKAVSKIAGRQVWLAPAHHKLRCLDVLIPGCVRKGLLYRPAMQENEKTGEGDKKSIFNRAHQRCGDEVAREAHIGRGGVRGVVSAVVEFLPKGADPRAMQTAPPAEAFVRSQPTLAITGRRAWLAPVSSERTEIYRVLEVYHRELLARLDSQDAMLGQMYKKQAALLSYEPSLRFFGGSQLSSTGSNIQKETVDPEWEHVCERLRAAVQDYCTQEILATDAVQVAAPLWRFSSSGTVLVGGDRVSGVWEKPERQQMAFIFNRLEHMLRPLIVFGAREGTSSLERAKEVEQYRGKRLWIGRLGGEPGLPATADFGTCVVVPVVKGKQAVCDFRLVCSDLTRTVPVDETFASCLNTSGYWLSSVSFWASVLSQLWRHALGSAGDEVVTLTPTVPANSLKVSVAFFTYRFLYGAAVLSADIRQRSWTKQRGNLGGHNDRWNYAALLLLKGPCGVSINATVAHRAGPMFRGFQDRTSASHAAAASAYRAAPE</sequence>
<evidence type="ECO:0000313" key="3">
    <source>
        <dbReference type="EMBL" id="CAE7351194.1"/>
    </source>
</evidence>
<comment type="caution">
    <text evidence="3">The sequence shown here is derived from an EMBL/GenBank/DDBJ whole genome shotgun (WGS) entry which is preliminary data.</text>
</comment>
<name>A0A812PHC6_9DINO</name>
<organism evidence="3 4">
    <name type="scientific">Symbiodinium natans</name>
    <dbReference type="NCBI Taxonomy" id="878477"/>
    <lineage>
        <taxon>Eukaryota</taxon>
        <taxon>Sar</taxon>
        <taxon>Alveolata</taxon>
        <taxon>Dinophyceae</taxon>
        <taxon>Suessiales</taxon>
        <taxon>Symbiodiniaceae</taxon>
        <taxon>Symbiodinium</taxon>
    </lineage>
</organism>
<dbReference type="InterPro" id="IPR000477">
    <property type="entry name" value="RT_dom"/>
</dbReference>
<dbReference type="InterPro" id="IPR043502">
    <property type="entry name" value="DNA/RNA_pol_sf"/>
</dbReference>